<evidence type="ECO:0000256" key="4">
    <source>
        <dbReference type="ARBA" id="ARBA00022833"/>
    </source>
</evidence>
<dbReference type="Pfam" id="PF01429">
    <property type="entry name" value="MBD"/>
    <property type="match status" value="1"/>
</dbReference>
<evidence type="ECO:0000256" key="3">
    <source>
        <dbReference type="ARBA" id="ARBA00022771"/>
    </source>
</evidence>
<comment type="caution">
    <text evidence="12">The sequence shown here is derived from an EMBL/GenBank/DDBJ whole genome shotgun (WGS) entry which is preliminary data.</text>
</comment>
<evidence type="ECO:0000256" key="2">
    <source>
        <dbReference type="ARBA" id="ARBA00022723"/>
    </source>
</evidence>
<keyword evidence="7" id="KW-0804">Transcription</keyword>
<dbReference type="PROSITE" id="PS51050">
    <property type="entry name" value="ZF_CW"/>
    <property type="match status" value="1"/>
</dbReference>
<dbReference type="InterPro" id="IPR001739">
    <property type="entry name" value="Methyl_CpG_DNA-bd"/>
</dbReference>
<evidence type="ECO:0000259" key="10">
    <source>
        <dbReference type="PROSITE" id="PS50982"/>
    </source>
</evidence>
<protein>
    <submittedName>
        <fullName evidence="12">Methyl-CpG-binding domain-containing protein 2</fullName>
    </submittedName>
</protein>
<evidence type="ECO:0000259" key="11">
    <source>
        <dbReference type="PROSITE" id="PS51050"/>
    </source>
</evidence>
<dbReference type="SMART" id="SM00391">
    <property type="entry name" value="MBD"/>
    <property type="match status" value="1"/>
</dbReference>
<evidence type="ECO:0000256" key="9">
    <source>
        <dbReference type="SAM" id="MobiDB-lite"/>
    </source>
</evidence>
<keyword evidence="4" id="KW-0862">Zinc</keyword>
<keyword evidence="5" id="KW-0805">Transcription regulation</keyword>
<evidence type="ECO:0000256" key="8">
    <source>
        <dbReference type="ARBA" id="ARBA00023242"/>
    </source>
</evidence>
<dbReference type="Gene3D" id="3.30.890.10">
    <property type="entry name" value="Methyl-cpg-binding Protein 2, Chain A"/>
    <property type="match status" value="1"/>
</dbReference>
<dbReference type="PANTHER" id="PTHR12396">
    <property type="entry name" value="METHYL-CPG BINDING PROTEIN, MBD"/>
    <property type="match status" value="1"/>
</dbReference>
<keyword evidence="6" id="KW-0238">DNA-binding</keyword>
<sequence>MRSHGYTCLSFVSDFVPCDRSLLSPRPPPPPPTTKPFHELEFLKEMERKSNRSNAANGTEVVPCPSSSKKTSKRVWDSIAAYTVQCAICSKWRFIPSKEKYEEIRERITEEPFFCDTAREWRPEITCDDEPDLVKDGSWRWAIDKPSIPQPPPGWQRILRIRAEGGTKFADVYYVAPSGKRLRSMVEVESYLSEHLEYPGVTAPQFSFQIPAPLEENYVRKRHARSTTSHKMSGNVMPVAVNPISLIAPDQSRDSHFGGERNSTSDADTPAEGLELFVKGTDSGAMEKLKYLGLVQF</sequence>
<dbReference type="Pfam" id="PF07496">
    <property type="entry name" value="zf-CW"/>
    <property type="match status" value="1"/>
</dbReference>
<feature type="region of interest" description="Disordered" evidence="9">
    <location>
        <begin position="250"/>
        <end position="271"/>
    </location>
</feature>
<dbReference type="GO" id="GO:0008270">
    <property type="term" value="F:zinc ion binding"/>
    <property type="evidence" value="ECO:0007669"/>
    <property type="project" value="UniProtKB-KW"/>
</dbReference>
<keyword evidence="8" id="KW-0539">Nucleus</keyword>
<feature type="domain" description="CW-type" evidence="11">
    <location>
        <begin position="70"/>
        <end position="135"/>
    </location>
</feature>
<keyword evidence="2" id="KW-0479">Metal-binding</keyword>
<reference evidence="13" key="1">
    <citation type="submission" date="2024-07" db="EMBL/GenBank/DDBJ databases">
        <title>Two chromosome-level genome assemblies of Korean endemic species Abeliophyllum distichum and Forsythia ovata (Oleaceae).</title>
        <authorList>
            <person name="Jang H."/>
        </authorList>
    </citation>
    <scope>NUCLEOTIDE SEQUENCE [LARGE SCALE GENOMIC DNA]</scope>
</reference>
<dbReference type="GO" id="GO:0005634">
    <property type="term" value="C:nucleus"/>
    <property type="evidence" value="ECO:0007669"/>
    <property type="project" value="UniProtKB-SubCell"/>
</dbReference>
<evidence type="ECO:0000256" key="1">
    <source>
        <dbReference type="ARBA" id="ARBA00004123"/>
    </source>
</evidence>
<dbReference type="PROSITE" id="PS50982">
    <property type="entry name" value="MBD"/>
    <property type="match status" value="1"/>
</dbReference>
<feature type="region of interest" description="Disordered" evidence="9">
    <location>
        <begin position="49"/>
        <end position="70"/>
    </location>
</feature>
<feature type="domain" description="MBD" evidence="10">
    <location>
        <begin position="141"/>
        <end position="213"/>
    </location>
</feature>
<dbReference type="EMBL" id="JBFOLK010000001">
    <property type="protein sequence ID" value="KAL2541652.1"/>
    <property type="molecule type" value="Genomic_DNA"/>
</dbReference>
<evidence type="ECO:0000256" key="5">
    <source>
        <dbReference type="ARBA" id="ARBA00023015"/>
    </source>
</evidence>
<dbReference type="CDD" id="cd01396">
    <property type="entry name" value="MeCP2_MBD"/>
    <property type="match status" value="1"/>
</dbReference>
<comment type="subcellular location">
    <subcellularLocation>
        <location evidence="1">Nucleus</location>
    </subcellularLocation>
</comment>
<dbReference type="InterPro" id="IPR011124">
    <property type="entry name" value="Znf_CW"/>
</dbReference>
<keyword evidence="3" id="KW-0863">Zinc-finger</keyword>
<gene>
    <name evidence="12" type="ORF">Adt_02630</name>
</gene>
<proteinExistence type="predicted"/>
<organism evidence="12 13">
    <name type="scientific">Abeliophyllum distichum</name>
    <dbReference type="NCBI Taxonomy" id="126358"/>
    <lineage>
        <taxon>Eukaryota</taxon>
        <taxon>Viridiplantae</taxon>
        <taxon>Streptophyta</taxon>
        <taxon>Embryophyta</taxon>
        <taxon>Tracheophyta</taxon>
        <taxon>Spermatophyta</taxon>
        <taxon>Magnoliopsida</taxon>
        <taxon>eudicotyledons</taxon>
        <taxon>Gunneridae</taxon>
        <taxon>Pentapetalae</taxon>
        <taxon>asterids</taxon>
        <taxon>lamiids</taxon>
        <taxon>Lamiales</taxon>
        <taxon>Oleaceae</taxon>
        <taxon>Forsythieae</taxon>
        <taxon>Abeliophyllum</taxon>
    </lineage>
</organism>
<accession>A0ABD1VWF4</accession>
<dbReference type="GO" id="GO:0003677">
    <property type="term" value="F:DNA binding"/>
    <property type="evidence" value="ECO:0007669"/>
    <property type="project" value="UniProtKB-KW"/>
</dbReference>
<dbReference type="Proteomes" id="UP001604336">
    <property type="component" value="Unassembled WGS sequence"/>
</dbReference>
<evidence type="ECO:0000256" key="6">
    <source>
        <dbReference type="ARBA" id="ARBA00023125"/>
    </source>
</evidence>
<dbReference type="PANTHER" id="PTHR12396:SF0">
    <property type="entry name" value="METHYL-CPG BINDING DOMAIN PROTEIN-LIKE, ISOFORM C"/>
    <property type="match status" value="1"/>
</dbReference>
<evidence type="ECO:0000256" key="7">
    <source>
        <dbReference type="ARBA" id="ARBA00023163"/>
    </source>
</evidence>
<name>A0ABD1VWF4_9LAMI</name>
<keyword evidence="13" id="KW-1185">Reference proteome</keyword>
<dbReference type="SUPFAM" id="SSF54171">
    <property type="entry name" value="DNA-binding domain"/>
    <property type="match status" value="1"/>
</dbReference>
<dbReference type="InterPro" id="IPR016177">
    <property type="entry name" value="DNA-bd_dom_sf"/>
</dbReference>
<evidence type="ECO:0000313" key="12">
    <source>
        <dbReference type="EMBL" id="KAL2541652.1"/>
    </source>
</evidence>
<dbReference type="AlphaFoldDB" id="A0ABD1VWF4"/>
<evidence type="ECO:0000313" key="13">
    <source>
        <dbReference type="Proteomes" id="UP001604336"/>
    </source>
</evidence>